<dbReference type="InterPro" id="IPR038475">
    <property type="entry name" value="RecG_C_sf"/>
</dbReference>
<accession>A0ABR9T9B3</accession>
<evidence type="ECO:0000259" key="1">
    <source>
        <dbReference type="Pfam" id="PF04326"/>
    </source>
</evidence>
<dbReference type="Gene3D" id="3.30.565.60">
    <property type="match status" value="1"/>
</dbReference>
<dbReference type="Pfam" id="PF04326">
    <property type="entry name" value="SLFN_AlbA_2"/>
    <property type="match status" value="1"/>
</dbReference>
<dbReference type="InterPro" id="IPR038461">
    <property type="entry name" value="Schlafen_AlbA_2_dom_sf"/>
</dbReference>
<dbReference type="RefSeq" id="WP_196939831.1">
    <property type="nucleotide sequence ID" value="NZ_MU158690.1"/>
</dbReference>
<reference evidence="2 3" key="1">
    <citation type="submission" date="2018-02" db="EMBL/GenBank/DDBJ databases">
        <title>Sphingobacterium KA21.</title>
        <authorList>
            <person name="Vasarhelyi B.M."/>
            <person name="Deshmukh S."/>
            <person name="Balint B."/>
            <person name="Kukolya J."/>
        </authorList>
    </citation>
    <scope>NUCLEOTIDE SEQUENCE [LARGE SCALE GENOMIC DNA]</scope>
    <source>
        <strain evidence="2 3">Ka21</strain>
    </source>
</reference>
<dbReference type="InterPro" id="IPR036388">
    <property type="entry name" value="WH-like_DNA-bd_sf"/>
</dbReference>
<dbReference type="Gene3D" id="3.30.950.30">
    <property type="entry name" value="Schlafen, AAA domain"/>
    <property type="match status" value="1"/>
</dbReference>
<dbReference type="Pfam" id="PF13749">
    <property type="entry name" value="HATPase_c_4"/>
    <property type="match status" value="1"/>
</dbReference>
<name>A0ABR9T9B3_9SPHI</name>
<organism evidence="2 3">
    <name type="scientific">Sphingobacterium pedocola</name>
    <dbReference type="NCBI Taxonomy" id="2082722"/>
    <lineage>
        <taxon>Bacteria</taxon>
        <taxon>Pseudomonadati</taxon>
        <taxon>Bacteroidota</taxon>
        <taxon>Sphingobacteriia</taxon>
        <taxon>Sphingobacteriales</taxon>
        <taxon>Sphingobacteriaceae</taxon>
        <taxon>Sphingobacterium</taxon>
    </lineage>
</organism>
<comment type="caution">
    <text evidence="2">The sequence shown here is derived from an EMBL/GenBank/DDBJ whole genome shotgun (WGS) entry which is preliminary data.</text>
</comment>
<dbReference type="Gene3D" id="1.10.10.10">
    <property type="entry name" value="Winged helix-like DNA-binding domain superfamily/Winged helix DNA-binding domain"/>
    <property type="match status" value="1"/>
</dbReference>
<keyword evidence="3" id="KW-1185">Reference proteome</keyword>
<dbReference type="InterPro" id="IPR007421">
    <property type="entry name" value="Schlafen_AlbA_2_dom"/>
</dbReference>
<dbReference type="InterPro" id="IPR036390">
    <property type="entry name" value="WH_DNA-bd_sf"/>
</dbReference>
<protein>
    <submittedName>
        <fullName evidence="2">AAA family ATPase</fullName>
    </submittedName>
</protein>
<proteinExistence type="predicted"/>
<sequence length="455" mass="51664">MAKPLKEDIHTEFKSSFNDAVIESLSAFANTKGGRVLVGMTDKGTPVKGFTLGSETLQKWINEVKNKTQPSIIPDANIIHINGVDVGELTISEFPIKPVSFKGRYYKRVNNSNHMLSLSEIADMHLKSFNTSWDSYINPEKSIDMLSLEKVNTFITNCNNGRQYIIADDPLTVLNKYDLIKEGQVTHAGYLMFARNDVFDATIELGRFSTPTSIKDGITIRSDLFSEVELVLDFVRKHINKSYIITGDPRREERWQYPMDALREIAINMIVHRDYTHYGDSSVKIYDDYIEFFNPGRLPENITIDQLLSGDYSSQARNRKVASAFKEAQFIEKYGSGIKRIKEGFANHGLKQPVFENFQHGFRVLVYAQDDSLLEETVGKTVGETVGKTVGKTLRGTSAAVFFYIKDNPHITREELAERAKLSVRGIEYQLAKLRKLKLIERIGSTKGGYWKILE</sequence>
<dbReference type="EMBL" id="PSKQ01000022">
    <property type="protein sequence ID" value="MBE8721913.1"/>
    <property type="molecule type" value="Genomic_DNA"/>
</dbReference>
<gene>
    <name evidence="2" type="ORF">C4F40_14385</name>
</gene>
<dbReference type="PANTHER" id="PTHR30595">
    <property type="entry name" value="GLPR-RELATED TRANSCRIPTIONAL REPRESSOR"/>
    <property type="match status" value="1"/>
</dbReference>
<dbReference type="Proteomes" id="UP000618319">
    <property type="component" value="Unassembled WGS sequence"/>
</dbReference>
<dbReference type="SUPFAM" id="SSF46785">
    <property type="entry name" value="Winged helix' DNA-binding domain"/>
    <property type="match status" value="1"/>
</dbReference>
<feature type="domain" description="Schlafen AlbA-2" evidence="1">
    <location>
        <begin position="7"/>
        <end position="114"/>
    </location>
</feature>
<evidence type="ECO:0000313" key="2">
    <source>
        <dbReference type="EMBL" id="MBE8721913.1"/>
    </source>
</evidence>
<dbReference type="PANTHER" id="PTHR30595:SF6">
    <property type="entry name" value="SCHLAFEN ALBA-2 DOMAIN-CONTAINING PROTEIN"/>
    <property type="match status" value="1"/>
</dbReference>
<evidence type="ECO:0000313" key="3">
    <source>
        <dbReference type="Proteomes" id="UP000618319"/>
    </source>
</evidence>